<accession>A0A218N560</accession>
<sequence length="110" mass="12377">MPLQQGKYKVLSVEAVRMAETRPDFQAKLQTRIDKVWFDMNAELQYNVKPSGCLSKVIVVSCDSGEVRFGIKCQSCEWSVHGHDHVIEEYDGLIQLAADKAEGVHLVAKK</sequence>
<geneLocation type="plasmid" evidence="1">
    <name>pKP64477b</name>
</geneLocation>
<organism evidence="1">
    <name type="scientific">Klebsiella pneumoniae</name>
    <dbReference type="NCBI Taxonomy" id="573"/>
    <lineage>
        <taxon>Bacteria</taxon>
        <taxon>Pseudomonadati</taxon>
        <taxon>Pseudomonadota</taxon>
        <taxon>Gammaproteobacteria</taxon>
        <taxon>Enterobacterales</taxon>
        <taxon>Enterobacteriaceae</taxon>
        <taxon>Klebsiella/Raoultella group</taxon>
        <taxon>Klebsiella</taxon>
        <taxon>Klebsiella pneumoniae complex</taxon>
    </lineage>
</organism>
<keyword evidence="1" id="KW-0614">Plasmid</keyword>
<dbReference type="RefSeq" id="WP_227652022.1">
    <property type="nucleotide sequence ID" value="NZ_AP019666.1"/>
</dbReference>
<proteinExistence type="predicted"/>
<dbReference type="AlphaFoldDB" id="A0A218N560"/>
<evidence type="ECO:0000313" key="1">
    <source>
        <dbReference type="EMBL" id="ASF81337.1"/>
    </source>
</evidence>
<name>A0A218N560_KLEPN</name>
<gene>
    <name evidence="1" type="ORF">KP64477b_00009</name>
</gene>
<protein>
    <submittedName>
        <fullName evidence="1">Uncharacterized protein</fullName>
    </submittedName>
</protein>
<reference evidence="1" key="1">
    <citation type="submission" date="2017-05" db="EMBL/GenBank/DDBJ databases">
        <authorList>
            <person name="Song R."/>
            <person name="Chenine A.L."/>
            <person name="Ruprecht R.M."/>
        </authorList>
    </citation>
    <scope>NUCLEOTIDE SEQUENCE</scope>
    <source>
        <strain evidence="1">A64477</strain>
        <plasmid evidence="1">pKP64477b</plasmid>
    </source>
</reference>
<dbReference type="EMBL" id="MF150122">
    <property type="protein sequence ID" value="ASF81337.1"/>
    <property type="molecule type" value="Genomic_DNA"/>
</dbReference>